<dbReference type="GO" id="GO:0005789">
    <property type="term" value="C:endoplasmic reticulum membrane"/>
    <property type="evidence" value="ECO:0007669"/>
    <property type="project" value="TreeGrafter"/>
</dbReference>
<feature type="transmembrane region" description="Helical" evidence="8">
    <location>
        <begin position="417"/>
        <end position="435"/>
    </location>
</feature>
<feature type="transmembrane region" description="Helical" evidence="8">
    <location>
        <begin position="132"/>
        <end position="152"/>
    </location>
</feature>
<protein>
    <recommendedName>
        <fullName evidence="7">Adenosine 3'-phospho 5'-phosphosulfate transporter 1</fullName>
    </recommendedName>
</protein>
<keyword evidence="3" id="KW-0813">Transport</keyword>
<organism evidence="9 10">
    <name type="scientific">Owenia fusiformis</name>
    <name type="common">Polychaete worm</name>
    <dbReference type="NCBI Taxonomy" id="6347"/>
    <lineage>
        <taxon>Eukaryota</taxon>
        <taxon>Metazoa</taxon>
        <taxon>Spiralia</taxon>
        <taxon>Lophotrochozoa</taxon>
        <taxon>Annelida</taxon>
        <taxon>Polychaeta</taxon>
        <taxon>Sedentaria</taxon>
        <taxon>Canalipalpata</taxon>
        <taxon>Sabellida</taxon>
        <taxon>Oweniida</taxon>
        <taxon>Oweniidae</taxon>
        <taxon>Owenia</taxon>
    </lineage>
</organism>
<evidence type="ECO:0000256" key="5">
    <source>
        <dbReference type="ARBA" id="ARBA00022989"/>
    </source>
</evidence>
<dbReference type="PANTHER" id="PTHR10778">
    <property type="entry name" value="SOLUTE CARRIER FAMILY 35 MEMBER B"/>
    <property type="match status" value="1"/>
</dbReference>
<keyword evidence="6 8" id="KW-0472">Membrane</keyword>
<evidence type="ECO:0000256" key="4">
    <source>
        <dbReference type="ARBA" id="ARBA00022692"/>
    </source>
</evidence>
<feature type="transmembrane region" description="Helical" evidence="8">
    <location>
        <begin position="328"/>
        <end position="349"/>
    </location>
</feature>
<dbReference type="PANTHER" id="PTHR10778:SF13">
    <property type="entry name" value="ADENOSINE 3'-PHOSPHO 5'-PHOSPHOSULFATE TRANSPORTER 1"/>
    <property type="match status" value="1"/>
</dbReference>
<gene>
    <name evidence="9" type="ORF">OFUS_LOCUS17346</name>
</gene>
<feature type="transmembrane region" description="Helical" evidence="8">
    <location>
        <begin position="177"/>
        <end position="196"/>
    </location>
</feature>
<evidence type="ECO:0000256" key="8">
    <source>
        <dbReference type="SAM" id="Phobius"/>
    </source>
</evidence>
<keyword evidence="10" id="KW-1185">Reference proteome</keyword>
<evidence type="ECO:0000256" key="7">
    <source>
        <dbReference type="ARBA" id="ARBA00039668"/>
    </source>
</evidence>
<reference evidence="9" key="1">
    <citation type="submission" date="2022-03" db="EMBL/GenBank/DDBJ databases">
        <authorList>
            <person name="Martin C."/>
        </authorList>
    </citation>
    <scope>NUCLEOTIDE SEQUENCE</scope>
</reference>
<evidence type="ECO:0000256" key="3">
    <source>
        <dbReference type="ARBA" id="ARBA00022448"/>
    </source>
</evidence>
<dbReference type="Pfam" id="PF08449">
    <property type="entry name" value="UAA"/>
    <property type="match status" value="1"/>
</dbReference>
<sequence length="456" mass="50989">MIKVSKFGIFCVLIMVALLLSFILLILPSVLRGQETAAEGATVGVFSKFQDFWLFRLLLNLIGYATIIVPGYFLIQYLKKIKYNERQAKGCIPKTVGMCVFGTEADKNDLAEEGGQTASAPPKPEWSTSQKALRLLFCFIGLQASYLTWGLLQERIMTHDYGKSDTEEGEKFTNSQFLVFMNRILAFITAVIICLLTKQPFHTAPLYKYSYCSFSNIMSSWCQYEALKFVSFPTQVLAKSCKVIPVMIMGKFTSNKSYKFHEYGTALLISSGVSIFLLTSSEDKHPETGTTFSGLFILISYLMFDSFTSNWQGELFSTFKMSSMQMMAGVNLFSCLFTTVSLIEQGGFVESLAFMGKYPTFFLHVCLLSVCSASGQLFIFYTISNFGPVTFTIIMTIRMGLAILLSCLIYSHPVTLFGLLGISIVFGAVFLRTYLGQRDRKMKARQIAASAPIVKT</sequence>
<evidence type="ECO:0000256" key="6">
    <source>
        <dbReference type="ARBA" id="ARBA00023136"/>
    </source>
</evidence>
<comment type="similarity">
    <text evidence="2">Belongs to the nucleotide-sugar transporter family. SLC35B subfamily.</text>
</comment>
<dbReference type="GO" id="GO:0046964">
    <property type="term" value="F:3'-phosphoadenosine 5'-phosphosulfate transmembrane transporter activity"/>
    <property type="evidence" value="ECO:0007669"/>
    <property type="project" value="TreeGrafter"/>
</dbReference>
<feature type="transmembrane region" description="Helical" evidence="8">
    <location>
        <begin position="390"/>
        <end position="411"/>
    </location>
</feature>
<dbReference type="EMBL" id="CAIIXF020000008">
    <property type="protein sequence ID" value="CAH1792380.1"/>
    <property type="molecule type" value="Genomic_DNA"/>
</dbReference>
<dbReference type="AlphaFoldDB" id="A0A8S4PEK9"/>
<comment type="caution">
    <text evidence="9">The sequence shown here is derived from an EMBL/GenBank/DDBJ whole genome shotgun (WGS) entry which is preliminary data.</text>
</comment>
<dbReference type="InterPro" id="IPR013657">
    <property type="entry name" value="SCL35B1-4/HUT1"/>
</dbReference>
<keyword evidence="4 8" id="KW-0812">Transmembrane</keyword>
<proteinExistence type="inferred from homology"/>
<accession>A0A8S4PEK9</accession>
<name>A0A8S4PEK9_OWEFU</name>
<evidence type="ECO:0000313" key="10">
    <source>
        <dbReference type="Proteomes" id="UP000749559"/>
    </source>
</evidence>
<dbReference type="Proteomes" id="UP000749559">
    <property type="component" value="Unassembled WGS sequence"/>
</dbReference>
<feature type="transmembrane region" description="Helical" evidence="8">
    <location>
        <begin position="361"/>
        <end position="383"/>
    </location>
</feature>
<evidence type="ECO:0000256" key="2">
    <source>
        <dbReference type="ARBA" id="ARBA00010694"/>
    </source>
</evidence>
<dbReference type="OrthoDB" id="10035043at2759"/>
<keyword evidence="5 8" id="KW-1133">Transmembrane helix</keyword>
<evidence type="ECO:0000256" key="1">
    <source>
        <dbReference type="ARBA" id="ARBA00004141"/>
    </source>
</evidence>
<evidence type="ECO:0000313" key="9">
    <source>
        <dbReference type="EMBL" id="CAH1792380.1"/>
    </source>
</evidence>
<feature type="transmembrane region" description="Helical" evidence="8">
    <location>
        <begin position="57"/>
        <end position="78"/>
    </location>
</feature>
<dbReference type="GO" id="GO:0000139">
    <property type="term" value="C:Golgi membrane"/>
    <property type="evidence" value="ECO:0007669"/>
    <property type="project" value="TreeGrafter"/>
</dbReference>
<comment type="subcellular location">
    <subcellularLocation>
        <location evidence="1">Membrane</location>
        <topology evidence="1">Multi-pass membrane protein</topology>
    </subcellularLocation>
</comment>